<dbReference type="Gramene" id="CDF34730">
    <property type="protein sequence ID" value="CDF34730"/>
    <property type="gene ID" value="CHC_T00003646001"/>
</dbReference>
<dbReference type="Proteomes" id="UP000012073">
    <property type="component" value="Unassembled WGS sequence"/>
</dbReference>
<dbReference type="SUPFAM" id="SSF51735">
    <property type="entry name" value="NAD(P)-binding Rossmann-fold domains"/>
    <property type="match status" value="1"/>
</dbReference>
<gene>
    <name evidence="5" type="ORF">CHC_T00003646001</name>
</gene>
<dbReference type="OMA" id="LTYGECD"/>
<accession>R7QB83</accession>
<organism evidence="5 6">
    <name type="scientific">Chondrus crispus</name>
    <name type="common">Carrageen Irish moss</name>
    <name type="synonym">Polymorpha crispa</name>
    <dbReference type="NCBI Taxonomy" id="2769"/>
    <lineage>
        <taxon>Eukaryota</taxon>
        <taxon>Rhodophyta</taxon>
        <taxon>Florideophyceae</taxon>
        <taxon>Rhodymeniophycidae</taxon>
        <taxon>Gigartinales</taxon>
        <taxon>Gigartinaceae</taxon>
        <taxon>Chondrus</taxon>
    </lineage>
</organism>
<evidence type="ECO:0000256" key="2">
    <source>
        <dbReference type="ARBA" id="ARBA00023002"/>
    </source>
</evidence>
<dbReference type="Gene3D" id="3.40.50.720">
    <property type="entry name" value="NAD(P)-binding Rossmann-like Domain"/>
    <property type="match status" value="1"/>
</dbReference>
<proteinExistence type="inferred from homology"/>
<reference evidence="6" key="1">
    <citation type="journal article" date="2013" name="Proc. Natl. Acad. Sci. U.S.A.">
        <title>Genome structure and metabolic features in the red seaweed Chondrus crispus shed light on evolution of the Archaeplastida.</title>
        <authorList>
            <person name="Collen J."/>
            <person name="Porcel B."/>
            <person name="Carre W."/>
            <person name="Ball S.G."/>
            <person name="Chaparro C."/>
            <person name="Tonon T."/>
            <person name="Barbeyron T."/>
            <person name="Michel G."/>
            <person name="Noel B."/>
            <person name="Valentin K."/>
            <person name="Elias M."/>
            <person name="Artiguenave F."/>
            <person name="Arun A."/>
            <person name="Aury J.M."/>
            <person name="Barbosa-Neto J.F."/>
            <person name="Bothwell J.H."/>
            <person name="Bouget F.Y."/>
            <person name="Brillet L."/>
            <person name="Cabello-Hurtado F."/>
            <person name="Capella-Gutierrez S."/>
            <person name="Charrier B."/>
            <person name="Cladiere L."/>
            <person name="Cock J.M."/>
            <person name="Coelho S.M."/>
            <person name="Colleoni C."/>
            <person name="Czjzek M."/>
            <person name="Da Silva C."/>
            <person name="Delage L."/>
            <person name="Denoeud F."/>
            <person name="Deschamps P."/>
            <person name="Dittami S.M."/>
            <person name="Gabaldon T."/>
            <person name="Gachon C.M."/>
            <person name="Groisillier A."/>
            <person name="Herve C."/>
            <person name="Jabbari K."/>
            <person name="Katinka M."/>
            <person name="Kloareg B."/>
            <person name="Kowalczyk N."/>
            <person name="Labadie K."/>
            <person name="Leblanc C."/>
            <person name="Lopez P.J."/>
            <person name="McLachlan D.H."/>
            <person name="Meslet-Cladiere L."/>
            <person name="Moustafa A."/>
            <person name="Nehr Z."/>
            <person name="Nyvall Collen P."/>
            <person name="Panaud O."/>
            <person name="Partensky F."/>
            <person name="Poulain J."/>
            <person name="Rensing S.A."/>
            <person name="Rousvoal S."/>
            <person name="Samson G."/>
            <person name="Symeonidi A."/>
            <person name="Weissenbach J."/>
            <person name="Zambounis A."/>
            <person name="Wincker P."/>
            <person name="Boyen C."/>
        </authorList>
    </citation>
    <scope>NUCLEOTIDE SEQUENCE [LARGE SCALE GENOMIC DNA]</scope>
    <source>
        <strain evidence="6">cv. Stackhouse</strain>
    </source>
</reference>
<dbReference type="GO" id="GO:0016616">
    <property type="term" value="F:oxidoreductase activity, acting on the CH-OH group of donors, NAD or NADP as acceptor"/>
    <property type="evidence" value="ECO:0007669"/>
    <property type="project" value="InterPro"/>
</dbReference>
<dbReference type="AlphaFoldDB" id="R7QB83"/>
<evidence type="ECO:0000313" key="6">
    <source>
        <dbReference type="Proteomes" id="UP000012073"/>
    </source>
</evidence>
<dbReference type="STRING" id="2769.R7QB83"/>
<dbReference type="Pfam" id="PF01073">
    <property type="entry name" value="3Beta_HSD"/>
    <property type="match status" value="1"/>
</dbReference>
<name>R7QB83_CHOCR</name>
<dbReference type="GeneID" id="17322262"/>
<evidence type="ECO:0000256" key="1">
    <source>
        <dbReference type="ARBA" id="ARBA00009219"/>
    </source>
</evidence>
<dbReference type="PANTHER" id="PTHR43245:SF51">
    <property type="entry name" value="SHORT CHAIN DEHYDROGENASE_REDUCTASE FAMILY 42E, MEMBER 2"/>
    <property type="match status" value="1"/>
</dbReference>
<comment type="similarity">
    <text evidence="1">Belongs to the 3-beta-HSD family.</text>
</comment>
<feature type="domain" description="3-beta hydroxysteroid dehydrogenase/isomerase" evidence="4">
    <location>
        <begin position="2"/>
        <end position="174"/>
    </location>
</feature>
<dbReference type="GO" id="GO:0006694">
    <property type="term" value="P:steroid biosynthetic process"/>
    <property type="evidence" value="ECO:0007669"/>
    <property type="project" value="InterPro"/>
</dbReference>
<dbReference type="InterPro" id="IPR002225">
    <property type="entry name" value="3Beta_OHSteriod_DH/Estase"/>
</dbReference>
<feature type="transmembrane region" description="Helical" evidence="3">
    <location>
        <begin position="177"/>
        <end position="200"/>
    </location>
</feature>
<dbReference type="EMBL" id="HG001706">
    <property type="protein sequence ID" value="CDF34730.1"/>
    <property type="molecule type" value="Genomic_DNA"/>
</dbReference>
<dbReference type="InterPro" id="IPR036291">
    <property type="entry name" value="NAD(P)-bd_dom_sf"/>
</dbReference>
<dbReference type="OrthoDB" id="10058185at2759"/>
<evidence type="ECO:0000256" key="3">
    <source>
        <dbReference type="SAM" id="Phobius"/>
    </source>
</evidence>
<dbReference type="PhylomeDB" id="R7QB83"/>
<protein>
    <recommendedName>
        <fullName evidence="4">3-beta hydroxysteroid dehydrogenase/isomerase domain-containing protein</fullName>
    </recommendedName>
</protein>
<evidence type="ECO:0000259" key="4">
    <source>
        <dbReference type="Pfam" id="PF01073"/>
    </source>
</evidence>
<sequence>MLAVNVEGTKNVIEACKQSGVQRLVYVSSASVVFDGSHMIDVDETKPYPSKFTDFYSKTKADAEKLVLAANRESLRTCAIRPSAIFGERDPALVPRLVEAGRGGKTKYIIGNGKTMWEFTYVGNVADACMKAAEHLTIGSPVAGQAYFITNDETTLFWEQCGVILGGLGYPVPATKIPFAVCFFIAVLLEVILFILSPIYKPRKPPTFSRQRVSLLTSHRKISCEKAKKDFGYTPKVSMEEGMKRTINFFKPLAKDAKSAKSE</sequence>
<keyword evidence="3" id="KW-1133">Transmembrane helix</keyword>
<evidence type="ECO:0000313" key="5">
    <source>
        <dbReference type="EMBL" id="CDF34730.1"/>
    </source>
</evidence>
<dbReference type="InterPro" id="IPR050177">
    <property type="entry name" value="Lipid_A_modif_metabolic_enz"/>
</dbReference>
<dbReference type="KEGG" id="ccp:CHC_T00003646001"/>
<keyword evidence="3" id="KW-0812">Transmembrane</keyword>
<keyword evidence="6" id="KW-1185">Reference proteome</keyword>
<dbReference type="RefSeq" id="XP_005714549.1">
    <property type="nucleotide sequence ID" value="XM_005714492.1"/>
</dbReference>
<dbReference type="PANTHER" id="PTHR43245">
    <property type="entry name" value="BIFUNCTIONAL POLYMYXIN RESISTANCE PROTEIN ARNA"/>
    <property type="match status" value="1"/>
</dbReference>
<keyword evidence="2" id="KW-0560">Oxidoreductase</keyword>
<keyword evidence="3" id="KW-0472">Membrane</keyword>